<reference evidence="8 9" key="1">
    <citation type="submission" date="2023-05" db="EMBL/GenBank/DDBJ databases">
        <title>B98-5 Cell Line De Novo Hybrid Assembly: An Optical Mapping Approach.</title>
        <authorList>
            <person name="Kananen K."/>
            <person name="Auerbach J.A."/>
            <person name="Kautto E."/>
            <person name="Blachly J.S."/>
        </authorList>
    </citation>
    <scope>NUCLEOTIDE SEQUENCE [LARGE SCALE GENOMIC DNA]</scope>
    <source>
        <strain evidence="8">B95-8</strain>
        <tissue evidence="8">Cell line</tissue>
    </source>
</reference>
<dbReference type="EMBL" id="JASSZA010000016">
    <property type="protein sequence ID" value="KAK2091920.1"/>
    <property type="molecule type" value="Genomic_DNA"/>
</dbReference>
<dbReference type="InterPro" id="IPR001921">
    <property type="entry name" value="Ribosomal_eL8_euk"/>
</dbReference>
<dbReference type="Gene3D" id="3.30.1330.30">
    <property type="match status" value="1"/>
</dbReference>
<dbReference type="InterPro" id="IPR050257">
    <property type="entry name" value="eL8/uL1-like"/>
</dbReference>
<keyword evidence="9" id="KW-1185">Reference proteome</keyword>
<evidence type="ECO:0000313" key="9">
    <source>
        <dbReference type="Proteomes" id="UP001266305"/>
    </source>
</evidence>
<dbReference type="GO" id="GO:0005840">
    <property type="term" value="C:ribosome"/>
    <property type="evidence" value="ECO:0007669"/>
    <property type="project" value="UniProtKB-KW"/>
</dbReference>
<evidence type="ECO:0000313" key="8">
    <source>
        <dbReference type="EMBL" id="KAK2091920.1"/>
    </source>
</evidence>
<feature type="domain" description="Ribosomal protein eL8/eL30/eS12/Gadd45" evidence="7">
    <location>
        <begin position="102"/>
        <end position="190"/>
    </location>
</feature>
<dbReference type="InterPro" id="IPR018492">
    <property type="entry name" value="Ribosomal_eL8/Nhp2"/>
</dbReference>
<dbReference type="InterPro" id="IPR029064">
    <property type="entry name" value="Ribosomal_eL30-like_sf"/>
</dbReference>
<evidence type="ECO:0000259" key="7">
    <source>
        <dbReference type="Pfam" id="PF01248"/>
    </source>
</evidence>
<keyword evidence="3 5" id="KW-0687">Ribonucleoprotein</keyword>
<feature type="region of interest" description="Disordered" evidence="6">
    <location>
        <begin position="1"/>
        <end position="47"/>
    </location>
</feature>
<dbReference type="SUPFAM" id="SSF55315">
    <property type="entry name" value="L30e-like"/>
    <property type="match status" value="1"/>
</dbReference>
<dbReference type="PRINTS" id="PR00882">
    <property type="entry name" value="RIBOSOMALL7A"/>
</dbReference>
<dbReference type="Pfam" id="PF01248">
    <property type="entry name" value="Ribosomal_L7Ae"/>
    <property type="match status" value="1"/>
</dbReference>
<comment type="similarity">
    <text evidence="1 5">Belongs to the eukaryotic ribosomal protein eL8 family.</text>
</comment>
<protein>
    <recommendedName>
        <fullName evidence="5">60S ribosomal protein L7a</fullName>
    </recommendedName>
</protein>
<dbReference type="Proteomes" id="UP001266305">
    <property type="component" value="Unassembled WGS sequence"/>
</dbReference>
<feature type="compositionally biased region" description="Basic residues" evidence="6">
    <location>
        <begin position="88"/>
        <end position="107"/>
    </location>
</feature>
<name>A0ABQ9U561_SAGOE</name>
<keyword evidence="2 5" id="KW-0689">Ribosomal protein</keyword>
<proteinExistence type="inferred from homology"/>
<sequence>MPKVKKAKGKKVAPAPAVEKKQKAKKVMNPLFEKRPKNFGTGQDIQPKRDPTHFVKWPRYIRVRRQRATLYKQLKVPPAINHIDQRQSKRRSRGCWSGSRRKQLVKGTKRPPVLRAGVNIVTSLVKNKKAQVVVIAHDVDPTEPVVFLPALCRKMGVPYHIIQGKARLGCLVHRKTCTTVAFTQVNSEDKGALAKLVEAIRTNYNDRYDKICRDWGGNVLGPKSVARIAKLKKAKAKELAKKRG</sequence>
<evidence type="ECO:0000256" key="2">
    <source>
        <dbReference type="ARBA" id="ARBA00022980"/>
    </source>
</evidence>
<evidence type="ECO:0000256" key="1">
    <source>
        <dbReference type="ARBA" id="ARBA00007337"/>
    </source>
</evidence>
<dbReference type="PRINTS" id="PR00881">
    <property type="entry name" value="L7ARS6FAMILY"/>
</dbReference>
<comment type="subunit">
    <text evidence="4">Component of the large ribosomal subunit. Interacts with CRY1. Interacts with DICER1, AGO2, TARBP2, MOV10 and EIF6; they form a large RNA-induced silencing complex (RISC).</text>
</comment>
<feature type="region of interest" description="Disordered" evidence="6">
    <location>
        <begin position="81"/>
        <end position="107"/>
    </location>
</feature>
<gene>
    <name evidence="8" type="primary">RPL7A_44</name>
    <name evidence="8" type="ORF">P7K49_031204</name>
</gene>
<comment type="caution">
    <text evidence="8">The sequence shown here is derived from an EMBL/GenBank/DDBJ whole genome shotgun (WGS) entry which is preliminary data.</text>
</comment>
<evidence type="ECO:0000256" key="4">
    <source>
        <dbReference type="ARBA" id="ARBA00046616"/>
    </source>
</evidence>
<accession>A0ABQ9U561</accession>
<organism evidence="8 9">
    <name type="scientific">Saguinus oedipus</name>
    <name type="common">Cotton-top tamarin</name>
    <name type="synonym">Oedipomidas oedipus</name>
    <dbReference type="NCBI Taxonomy" id="9490"/>
    <lineage>
        <taxon>Eukaryota</taxon>
        <taxon>Metazoa</taxon>
        <taxon>Chordata</taxon>
        <taxon>Craniata</taxon>
        <taxon>Vertebrata</taxon>
        <taxon>Euteleostomi</taxon>
        <taxon>Mammalia</taxon>
        <taxon>Eutheria</taxon>
        <taxon>Euarchontoglires</taxon>
        <taxon>Primates</taxon>
        <taxon>Haplorrhini</taxon>
        <taxon>Platyrrhini</taxon>
        <taxon>Cebidae</taxon>
        <taxon>Callitrichinae</taxon>
        <taxon>Saguinus</taxon>
    </lineage>
</organism>
<dbReference type="InterPro" id="IPR004038">
    <property type="entry name" value="Ribosomal_eL8/eL30/eS12/Gad45"/>
</dbReference>
<evidence type="ECO:0000256" key="6">
    <source>
        <dbReference type="SAM" id="MobiDB-lite"/>
    </source>
</evidence>
<evidence type="ECO:0000256" key="5">
    <source>
        <dbReference type="RuleBase" id="RU367042"/>
    </source>
</evidence>
<comment type="function">
    <text evidence="5">Component of the ribosome.</text>
</comment>
<evidence type="ECO:0000256" key="3">
    <source>
        <dbReference type="ARBA" id="ARBA00023274"/>
    </source>
</evidence>
<dbReference type="InterPro" id="IPR004037">
    <property type="entry name" value="Ribosomal_eL8-like_CS"/>
</dbReference>
<feature type="compositionally biased region" description="Basic residues" evidence="6">
    <location>
        <begin position="1"/>
        <end position="11"/>
    </location>
</feature>
<dbReference type="PROSITE" id="PS01082">
    <property type="entry name" value="RIBOSOMAL_L7AE"/>
    <property type="match status" value="1"/>
</dbReference>
<dbReference type="PANTHER" id="PTHR23105">
    <property type="entry name" value="RIBOSOMAL PROTEIN L7AE FAMILY MEMBER"/>
    <property type="match status" value="1"/>
</dbReference>